<dbReference type="AlphaFoldDB" id="A0AAE1QCK4"/>
<evidence type="ECO:0000313" key="3">
    <source>
        <dbReference type="Proteomes" id="UP001292094"/>
    </source>
</evidence>
<name>A0AAE1QCK4_9EUCA</name>
<proteinExistence type="predicted"/>
<accession>A0AAE1QCK4</accession>
<protein>
    <submittedName>
        <fullName evidence="2">Uncharacterized protein</fullName>
    </submittedName>
</protein>
<dbReference type="EMBL" id="JAWZYT010000400">
    <property type="protein sequence ID" value="KAK4323963.1"/>
    <property type="molecule type" value="Genomic_DNA"/>
</dbReference>
<reference evidence="2" key="1">
    <citation type="submission" date="2023-11" db="EMBL/GenBank/DDBJ databases">
        <title>Genome assemblies of two species of porcelain crab, Petrolisthes cinctipes and Petrolisthes manimaculis (Anomura: Porcellanidae).</title>
        <authorList>
            <person name="Angst P."/>
        </authorList>
    </citation>
    <scope>NUCLEOTIDE SEQUENCE</scope>
    <source>
        <strain evidence="2">PB745_02</strain>
        <tissue evidence="2">Gill</tissue>
    </source>
</reference>
<dbReference type="Proteomes" id="UP001292094">
    <property type="component" value="Unassembled WGS sequence"/>
</dbReference>
<evidence type="ECO:0000256" key="1">
    <source>
        <dbReference type="SAM" id="MobiDB-lite"/>
    </source>
</evidence>
<feature type="compositionally biased region" description="Basic and acidic residues" evidence="1">
    <location>
        <begin position="108"/>
        <end position="123"/>
    </location>
</feature>
<comment type="caution">
    <text evidence="2">The sequence shown here is derived from an EMBL/GenBank/DDBJ whole genome shotgun (WGS) entry which is preliminary data.</text>
</comment>
<keyword evidence="3" id="KW-1185">Reference proteome</keyword>
<evidence type="ECO:0000313" key="2">
    <source>
        <dbReference type="EMBL" id="KAK4323963.1"/>
    </source>
</evidence>
<gene>
    <name evidence="2" type="ORF">Pmani_005379</name>
</gene>
<organism evidence="2 3">
    <name type="scientific">Petrolisthes manimaculis</name>
    <dbReference type="NCBI Taxonomy" id="1843537"/>
    <lineage>
        <taxon>Eukaryota</taxon>
        <taxon>Metazoa</taxon>
        <taxon>Ecdysozoa</taxon>
        <taxon>Arthropoda</taxon>
        <taxon>Crustacea</taxon>
        <taxon>Multicrustacea</taxon>
        <taxon>Malacostraca</taxon>
        <taxon>Eumalacostraca</taxon>
        <taxon>Eucarida</taxon>
        <taxon>Decapoda</taxon>
        <taxon>Pleocyemata</taxon>
        <taxon>Anomura</taxon>
        <taxon>Galatheoidea</taxon>
        <taxon>Porcellanidae</taxon>
        <taxon>Petrolisthes</taxon>
    </lineage>
</organism>
<feature type="region of interest" description="Disordered" evidence="1">
    <location>
        <begin position="96"/>
        <end position="123"/>
    </location>
</feature>
<sequence>MPVGEAGDDTSQARHPWCPLAHRAHHTSWSLAGAGITSLGEDECSGGAGPGHAGGGAMVLVSGGGGDGSGAAAGGRVGGAAAAAQAMDKAWGVTVAPPNQHKRHDPWHKHELADKERAKQMRK</sequence>